<keyword evidence="1" id="KW-0812">Transmembrane</keyword>
<evidence type="ECO:0000256" key="1">
    <source>
        <dbReference type="SAM" id="Phobius"/>
    </source>
</evidence>
<feature type="transmembrane region" description="Helical" evidence="1">
    <location>
        <begin position="192"/>
        <end position="212"/>
    </location>
</feature>
<reference evidence="3 4" key="1">
    <citation type="submission" date="2017-05" db="EMBL/GenBank/DDBJ databases">
        <authorList>
            <person name="Varghese N."/>
            <person name="Submissions S."/>
        </authorList>
    </citation>
    <scope>NUCLEOTIDE SEQUENCE [LARGE SCALE GENOMIC DNA]</scope>
    <source>
        <strain evidence="3 4">DSM 19382</strain>
    </source>
</reference>
<keyword evidence="1" id="KW-0472">Membrane</keyword>
<evidence type="ECO:0000313" key="2">
    <source>
        <dbReference type="EMBL" id="MRX69783.1"/>
    </source>
</evidence>
<keyword evidence="5" id="KW-1185">Reference proteome</keyword>
<protein>
    <submittedName>
        <fullName evidence="2">PepSY domain-containing protein</fullName>
    </submittedName>
    <submittedName>
        <fullName evidence="3">Uncharacterized iron-regulated membrane protein</fullName>
    </submittedName>
</protein>
<evidence type="ECO:0000313" key="3">
    <source>
        <dbReference type="EMBL" id="SMO36847.1"/>
    </source>
</evidence>
<accession>A0A521APW0</accession>
<dbReference type="OrthoDB" id="111691at2"/>
<gene>
    <name evidence="2" type="ORF">GJU42_17570</name>
    <name evidence="3" type="ORF">SAMN06265349_101296</name>
</gene>
<reference evidence="2 5" key="2">
    <citation type="submission" date="2019-11" db="EMBL/GenBank/DDBJ databases">
        <title>Flavobacterium resistens genome.</title>
        <authorList>
            <person name="Wilson V.M."/>
            <person name="Newman J.D."/>
        </authorList>
    </citation>
    <scope>NUCLEOTIDE SEQUENCE [LARGE SCALE GENOMIC DNA]</scope>
    <source>
        <strain evidence="2 5">DSM 19382</strain>
    </source>
</reference>
<dbReference type="Proteomes" id="UP000317289">
    <property type="component" value="Unassembled WGS sequence"/>
</dbReference>
<feature type="transmembrane region" description="Helical" evidence="1">
    <location>
        <begin position="20"/>
        <end position="41"/>
    </location>
</feature>
<keyword evidence="1" id="KW-1133">Transmembrane helix</keyword>
<evidence type="ECO:0000313" key="4">
    <source>
        <dbReference type="Proteomes" id="UP000317289"/>
    </source>
</evidence>
<dbReference type="EMBL" id="WKKG01000010">
    <property type="protein sequence ID" value="MRX69783.1"/>
    <property type="molecule type" value="Genomic_DNA"/>
</dbReference>
<name>A0A521APW0_9FLAO</name>
<evidence type="ECO:0000313" key="5">
    <source>
        <dbReference type="Proteomes" id="UP000468990"/>
    </source>
</evidence>
<proteinExistence type="predicted"/>
<organism evidence="3 4">
    <name type="scientific">Flavobacterium resistens</name>
    <dbReference type="NCBI Taxonomy" id="443612"/>
    <lineage>
        <taxon>Bacteria</taxon>
        <taxon>Pseudomonadati</taxon>
        <taxon>Bacteroidota</taxon>
        <taxon>Flavobacteriia</taxon>
        <taxon>Flavobacteriales</taxon>
        <taxon>Flavobacteriaceae</taxon>
        <taxon>Flavobacterium</taxon>
    </lineage>
</organism>
<dbReference type="EMBL" id="FXTA01000001">
    <property type="protein sequence ID" value="SMO36847.1"/>
    <property type="molecule type" value="Genomic_DNA"/>
</dbReference>
<sequence length="380" mass="43779">MISVPSLKQIKNIARQVHLWLGLATGIIVFIISITGCIYVFEEEIRDFSKDEKLYVPIQEKPFVGLEKIVTNFQKEVPKQKITSIKINQQTPNAAVELSTKKKAFYFNPYDASLISSDKQDWLTVVRKLHTELLLGETGGFIQRWSVVIFTLMLLTGLILWFPQQIRSLKQSLTVKWKGTFKRVNYDLHNVLGFYASFFLIVIAFTGLFFAFKEVKNAAAFVTGTELTEGIKVKSENTITKESLAVRYDRIYKRINQKYPGANTATFSIKKDKDVRLRMTYPYKWSRNQNTFFFDAKTGQMLRYKLYKDFNAADIIEASNYEVHTGRFFGLFGKIIAFFASLIAASLPITGFIIWLKKKKKAKKKPSKKLSHKKLDKAFS</sequence>
<dbReference type="InterPro" id="IPR005625">
    <property type="entry name" value="PepSY-ass_TM"/>
</dbReference>
<feature type="transmembrane region" description="Helical" evidence="1">
    <location>
        <begin position="142"/>
        <end position="162"/>
    </location>
</feature>
<dbReference type="PANTHER" id="PTHR34219">
    <property type="entry name" value="IRON-REGULATED INNER MEMBRANE PROTEIN-RELATED"/>
    <property type="match status" value="1"/>
</dbReference>
<dbReference type="Pfam" id="PF03929">
    <property type="entry name" value="PepSY_TM"/>
    <property type="match status" value="1"/>
</dbReference>
<feature type="transmembrane region" description="Helical" evidence="1">
    <location>
        <begin position="335"/>
        <end position="356"/>
    </location>
</feature>
<dbReference type="Proteomes" id="UP000468990">
    <property type="component" value="Unassembled WGS sequence"/>
</dbReference>
<dbReference type="RefSeq" id="WP_142449833.1">
    <property type="nucleotide sequence ID" value="NZ_FXTA01000001.1"/>
</dbReference>
<dbReference type="AlphaFoldDB" id="A0A521APW0"/>